<accession>A0A8E3BFT4</accession>
<dbReference type="RefSeq" id="WP_161784419.1">
    <property type="nucleotide sequence ID" value="NZ_AYXG01000027.1"/>
</dbReference>
<evidence type="ECO:0000313" key="2">
    <source>
        <dbReference type="EMBL" id="EWC63954.1"/>
    </source>
</evidence>
<sequence>MTGLSGLSGRRVLVVGNFGNGNTGDEALLARALQELPATAEVGVLSRNPRMVEWTHAVPARPMTPLSFAAALRWCQAVLVVGGGMFGAGLPPLVRLLPSVVAAAEAAGRDTFYLAIGVYPGTPPLAMRGLRAAARAGRITVRDELSVRTLGVEVPNVGDLALRLEPESPEAADRALVAAGVDRDRPLLLLSLKALPSDERMGVAVDSCLRAARRWRDHGGEVAAVALSTHADYGLGLARRDSVLAGELAERLGADVPVVGPQLPPGLAKAVVGRASAVLGLRLHALVFAVGSGVPCAGFAWEEKTRAFLAESAGATAVSGVDDVEDWVERTVAEVVV</sequence>
<dbReference type="Proteomes" id="UP000019277">
    <property type="component" value="Unassembled WGS sequence"/>
</dbReference>
<proteinExistence type="predicted"/>
<name>W7JD74_9PSEU</name>
<organism evidence="2 3">
    <name type="scientific">Actinokineospora spheciospongiae</name>
    <dbReference type="NCBI Taxonomy" id="909613"/>
    <lineage>
        <taxon>Bacteria</taxon>
        <taxon>Bacillati</taxon>
        <taxon>Actinomycetota</taxon>
        <taxon>Actinomycetes</taxon>
        <taxon>Pseudonocardiales</taxon>
        <taxon>Pseudonocardiaceae</taxon>
        <taxon>Actinokineospora</taxon>
    </lineage>
</organism>
<dbReference type="EMBL" id="AYXG01000027">
    <property type="protein sequence ID" value="EWC63954.1"/>
    <property type="molecule type" value="Genomic_DNA"/>
</dbReference>
<feature type="domain" description="Polysaccharide pyruvyl transferase" evidence="1">
    <location>
        <begin position="22"/>
        <end position="302"/>
    </location>
</feature>
<accession>W7JD74</accession>
<dbReference type="InterPro" id="IPR007345">
    <property type="entry name" value="Polysacch_pyruvyl_Trfase"/>
</dbReference>
<dbReference type="PATRIC" id="fig|909613.9.peg.682"/>
<keyword evidence="2" id="KW-0808">Transferase</keyword>
<protein>
    <submittedName>
        <fullName evidence="2">Polysaccharide pyruvyl transferase</fullName>
    </submittedName>
</protein>
<dbReference type="GO" id="GO:0016740">
    <property type="term" value="F:transferase activity"/>
    <property type="evidence" value="ECO:0007669"/>
    <property type="project" value="UniProtKB-KW"/>
</dbReference>
<comment type="caution">
    <text evidence="2">The sequence shown here is derived from an EMBL/GenBank/DDBJ whole genome shotgun (WGS) entry which is preliminary data.</text>
</comment>
<keyword evidence="3" id="KW-1185">Reference proteome</keyword>
<dbReference type="AlphaFoldDB" id="W7JD74"/>
<dbReference type="PANTHER" id="PTHR36836">
    <property type="entry name" value="COLANIC ACID BIOSYNTHESIS PROTEIN WCAK"/>
    <property type="match status" value="1"/>
</dbReference>
<evidence type="ECO:0000313" key="3">
    <source>
        <dbReference type="Proteomes" id="UP000019277"/>
    </source>
</evidence>
<dbReference type="PANTHER" id="PTHR36836:SF1">
    <property type="entry name" value="COLANIC ACID BIOSYNTHESIS PROTEIN WCAK"/>
    <property type="match status" value="1"/>
</dbReference>
<gene>
    <name evidence="2" type="ORF">UO65_0665</name>
</gene>
<dbReference type="Pfam" id="PF04230">
    <property type="entry name" value="PS_pyruv_trans"/>
    <property type="match status" value="1"/>
</dbReference>
<dbReference type="OrthoDB" id="7054481at2"/>
<dbReference type="STRING" id="909613.UO65_0665"/>
<evidence type="ECO:0000259" key="1">
    <source>
        <dbReference type="Pfam" id="PF04230"/>
    </source>
</evidence>
<dbReference type="eggNOG" id="COG2327">
    <property type="taxonomic scope" value="Bacteria"/>
</dbReference>
<reference evidence="2 3" key="1">
    <citation type="journal article" date="2014" name="Genome Announc.">
        <title>Draft Genome Sequence of the Antitrypanosomally Active Sponge-Associated Bacterium Actinokineospora sp. Strain EG49.</title>
        <authorList>
            <person name="Harjes J."/>
            <person name="Ryu T."/>
            <person name="Abdelmohsen U.R."/>
            <person name="Moitinho-Silva L."/>
            <person name="Horn H."/>
            <person name="Ravasi T."/>
            <person name="Hentschel U."/>
        </authorList>
    </citation>
    <scope>NUCLEOTIDE SEQUENCE [LARGE SCALE GENOMIC DNA]</scope>
    <source>
        <strain evidence="2 3">EG49</strain>
    </source>
</reference>